<proteinExistence type="predicted"/>
<dbReference type="AlphaFoldDB" id="A0AA38KSM6"/>
<evidence type="ECO:0000313" key="2">
    <source>
        <dbReference type="Proteomes" id="UP000824469"/>
    </source>
</evidence>
<comment type="caution">
    <text evidence="1">The sequence shown here is derived from an EMBL/GenBank/DDBJ whole genome shotgun (WGS) entry which is preliminary data.</text>
</comment>
<evidence type="ECO:0000313" key="1">
    <source>
        <dbReference type="EMBL" id="KAH9308419.1"/>
    </source>
</evidence>
<dbReference type="EMBL" id="JAHRHJ020000007">
    <property type="protein sequence ID" value="KAH9308419.1"/>
    <property type="molecule type" value="Genomic_DNA"/>
</dbReference>
<name>A0AA38KSM6_TAXCH</name>
<dbReference type="Proteomes" id="UP000824469">
    <property type="component" value="Unassembled WGS sequence"/>
</dbReference>
<reference evidence="1 2" key="1">
    <citation type="journal article" date="2021" name="Nat. Plants">
        <title>The Taxus genome provides insights into paclitaxel biosynthesis.</title>
        <authorList>
            <person name="Xiong X."/>
            <person name="Gou J."/>
            <person name="Liao Q."/>
            <person name="Li Y."/>
            <person name="Zhou Q."/>
            <person name="Bi G."/>
            <person name="Li C."/>
            <person name="Du R."/>
            <person name="Wang X."/>
            <person name="Sun T."/>
            <person name="Guo L."/>
            <person name="Liang H."/>
            <person name="Lu P."/>
            <person name="Wu Y."/>
            <person name="Zhang Z."/>
            <person name="Ro D.K."/>
            <person name="Shang Y."/>
            <person name="Huang S."/>
            <person name="Yan J."/>
        </authorList>
    </citation>
    <scope>NUCLEOTIDE SEQUENCE [LARGE SCALE GENOMIC DNA]</scope>
    <source>
        <strain evidence="1">Ta-2019</strain>
    </source>
</reference>
<sequence>MELSTDSKQSAKREHETVIGGDDVDLVVIHVKSVCEIRKWLDSDPVGKSAE</sequence>
<protein>
    <submittedName>
        <fullName evidence="1">Uncharacterized protein</fullName>
    </submittedName>
</protein>
<gene>
    <name evidence="1" type="ORF">KI387_036330</name>
</gene>
<organism evidence="1 2">
    <name type="scientific">Taxus chinensis</name>
    <name type="common">Chinese yew</name>
    <name type="synonym">Taxus wallichiana var. chinensis</name>
    <dbReference type="NCBI Taxonomy" id="29808"/>
    <lineage>
        <taxon>Eukaryota</taxon>
        <taxon>Viridiplantae</taxon>
        <taxon>Streptophyta</taxon>
        <taxon>Embryophyta</taxon>
        <taxon>Tracheophyta</taxon>
        <taxon>Spermatophyta</taxon>
        <taxon>Pinopsida</taxon>
        <taxon>Pinidae</taxon>
        <taxon>Conifers II</taxon>
        <taxon>Cupressales</taxon>
        <taxon>Taxaceae</taxon>
        <taxon>Taxus</taxon>
    </lineage>
</organism>
<keyword evidence="2" id="KW-1185">Reference proteome</keyword>
<feature type="non-terminal residue" evidence="1">
    <location>
        <position position="51"/>
    </location>
</feature>
<accession>A0AA38KSM6</accession>